<comment type="caution">
    <text evidence="1">The sequence shown here is derived from an EMBL/GenBank/DDBJ whole genome shotgun (WGS) entry which is preliminary data.</text>
</comment>
<feature type="non-terminal residue" evidence="1">
    <location>
        <position position="76"/>
    </location>
</feature>
<proteinExistence type="predicted"/>
<dbReference type="AlphaFoldDB" id="A0AAD9XH91"/>
<sequence>MDQLPCSHALAAVRERNLDFTSLCVDYYKRQTLIDAYSAHIMAVGHPSTWVVPYDIVERLVLNPISMRQAGRPRAG</sequence>
<organism evidence="1 2">
    <name type="scientific">Dipteronia dyeriana</name>
    <dbReference type="NCBI Taxonomy" id="168575"/>
    <lineage>
        <taxon>Eukaryota</taxon>
        <taxon>Viridiplantae</taxon>
        <taxon>Streptophyta</taxon>
        <taxon>Embryophyta</taxon>
        <taxon>Tracheophyta</taxon>
        <taxon>Spermatophyta</taxon>
        <taxon>Magnoliopsida</taxon>
        <taxon>eudicotyledons</taxon>
        <taxon>Gunneridae</taxon>
        <taxon>Pentapetalae</taxon>
        <taxon>rosids</taxon>
        <taxon>malvids</taxon>
        <taxon>Sapindales</taxon>
        <taxon>Sapindaceae</taxon>
        <taxon>Hippocastanoideae</taxon>
        <taxon>Acereae</taxon>
        <taxon>Dipteronia</taxon>
    </lineage>
</organism>
<name>A0AAD9XH91_9ROSI</name>
<evidence type="ECO:0000313" key="2">
    <source>
        <dbReference type="Proteomes" id="UP001280121"/>
    </source>
</evidence>
<evidence type="ECO:0000313" key="1">
    <source>
        <dbReference type="EMBL" id="KAK2659298.1"/>
    </source>
</evidence>
<reference evidence="1" key="1">
    <citation type="journal article" date="2023" name="Plant J.">
        <title>Genome sequences and population genomics provide insights into the demographic history, inbreeding, and mutation load of two 'living fossil' tree species of Dipteronia.</title>
        <authorList>
            <person name="Feng Y."/>
            <person name="Comes H.P."/>
            <person name="Chen J."/>
            <person name="Zhu S."/>
            <person name="Lu R."/>
            <person name="Zhang X."/>
            <person name="Li P."/>
            <person name="Qiu J."/>
            <person name="Olsen K.M."/>
            <person name="Qiu Y."/>
        </authorList>
    </citation>
    <scope>NUCLEOTIDE SEQUENCE</scope>
    <source>
        <strain evidence="1">KIB01</strain>
    </source>
</reference>
<gene>
    <name evidence="1" type="ORF">Ddye_005831</name>
</gene>
<dbReference type="EMBL" id="JANJYI010000002">
    <property type="protein sequence ID" value="KAK2659298.1"/>
    <property type="molecule type" value="Genomic_DNA"/>
</dbReference>
<accession>A0AAD9XH91</accession>
<protein>
    <submittedName>
        <fullName evidence="1">Uncharacterized protein</fullName>
    </submittedName>
</protein>
<dbReference type="Proteomes" id="UP001280121">
    <property type="component" value="Unassembled WGS sequence"/>
</dbReference>
<keyword evidence="2" id="KW-1185">Reference proteome</keyword>